<dbReference type="GO" id="GO:0015935">
    <property type="term" value="C:small ribosomal subunit"/>
    <property type="evidence" value="ECO:0007669"/>
    <property type="project" value="TreeGrafter"/>
</dbReference>
<gene>
    <name evidence="3" type="primary">rpsP</name>
    <name evidence="5" type="ORF">A2755_02695</name>
</gene>
<sequence>MLAIKLRPIGKKKQISYRVVVMEKKSKLVGKFIEDLGWYNPHTNLSSVNKDRMEYWIKSGAQPTDSVHNLLVREKVNEGPKVPKHGKPKPKTEDSIPNTVSSGAQEEKKEEVPAAEVTEVQPPQTEAEPPKEEPKEEEKPPEA</sequence>
<keyword evidence="1 3" id="KW-0689">Ribosomal protein</keyword>
<dbReference type="Proteomes" id="UP000177029">
    <property type="component" value="Unassembled WGS sequence"/>
</dbReference>
<proteinExistence type="inferred from homology"/>
<organism evidence="5 6">
    <name type="scientific">Candidatus Wolfebacteria bacterium RIFCSPHIGHO2_01_FULL_48_22</name>
    <dbReference type="NCBI Taxonomy" id="1802555"/>
    <lineage>
        <taxon>Bacteria</taxon>
        <taxon>Candidatus Wolfeibacteriota</taxon>
    </lineage>
</organism>
<evidence type="ECO:0000313" key="6">
    <source>
        <dbReference type="Proteomes" id="UP000177029"/>
    </source>
</evidence>
<dbReference type="AlphaFoldDB" id="A0A1F8DRM1"/>
<dbReference type="STRING" id="1802555.A2755_02695"/>
<evidence type="ECO:0000256" key="4">
    <source>
        <dbReference type="SAM" id="MobiDB-lite"/>
    </source>
</evidence>
<comment type="similarity">
    <text evidence="3">Belongs to the bacterial ribosomal protein bS16 family.</text>
</comment>
<dbReference type="SUPFAM" id="SSF54565">
    <property type="entry name" value="Ribosomal protein S16"/>
    <property type="match status" value="1"/>
</dbReference>
<dbReference type="PANTHER" id="PTHR12919">
    <property type="entry name" value="30S RIBOSOMAL PROTEIN S16"/>
    <property type="match status" value="1"/>
</dbReference>
<dbReference type="Gene3D" id="3.30.1320.10">
    <property type="match status" value="1"/>
</dbReference>
<dbReference type="EMBL" id="MGIP01000011">
    <property type="protein sequence ID" value="OGM91280.1"/>
    <property type="molecule type" value="Genomic_DNA"/>
</dbReference>
<dbReference type="HAMAP" id="MF_00385">
    <property type="entry name" value="Ribosomal_bS16"/>
    <property type="match status" value="1"/>
</dbReference>
<feature type="region of interest" description="Disordered" evidence="4">
    <location>
        <begin position="61"/>
        <end position="143"/>
    </location>
</feature>
<name>A0A1F8DRM1_9BACT</name>
<dbReference type="GO" id="GO:0003735">
    <property type="term" value="F:structural constituent of ribosome"/>
    <property type="evidence" value="ECO:0007669"/>
    <property type="project" value="InterPro"/>
</dbReference>
<feature type="compositionally biased region" description="Low complexity" evidence="4">
    <location>
        <begin position="114"/>
        <end position="127"/>
    </location>
</feature>
<evidence type="ECO:0000256" key="3">
    <source>
        <dbReference type="HAMAP-Rule" id="MF_00385"/>
    </source>
</evidence>
<dbReference type="NCBIfam" id="TIGR00002">
    <property type="entry name" value="S16"/>
    <property type="match status" value="1"/>
</dbReference>
<keyword evidence="2 3" id="KW-0687">Ribonucleoprotein</keyword>
<protein>
    <recommendedName>
        <fullName evidence="3">Small ribosomal subunit protein bS16</fullName>
    </recommendedName>
</protein>
<comment type="caution">
    <text evidence="5">The sequence shown here is derived from an EMBL/GenBank/DDBJ whole genome shotgun (WGS) entry which is preliminary data.</text>
</comment>
<evidence type="ECO:0000256" key="2">
    <source>
        <dbReference type="ARBA" id="ARBA00023274"/>
    </source>
</evidence>
<dbReference type="InterPro" id="IPR000307">
    <property type="entry name" value="Ribosomal_bS16"/>
</dbReference>
<dbReference type="GO" id="GO:0006412">
    <property type="term" value="P:translation"/>
    <property type="evidence" value="ECO:0007669"/>
    <property type="project" value="UniProtKB-UniRule"/>
</dbReference>
<dbReference type="InterPro" id="IPR023803">
    <property type="entry name" value="Ribosomal_bS16_dom_sf"/>
</dbReference>
<feature type="compositionally biased region" description="Basic and acidic residues" evidence="4">
    <location>
        <begin position="128"/>
        <end position="143"/>
    </location>
</feature>
<accession>A0A1F8DRM1</accession>
<dbReference type="PANTHER" id="PTHR12919:SF20">
    <property type="entry name" value="SMALL RIBOSOMAL SUBUNIT PROTEIN BS16M"/>
    <property type="match status" value="1"/>
</dbReference>
<dbReference type="GO" id="GO:0005737">
    <property type="term" value="C:cytoplasm"/>
    <property type="evidence" value="ECO:0007669"/>
    <property type="project" value="UniProtKB-ARBA"/>
</dbReference>
<evidence type="ECO:0000313" key="5">
    <source>
        <dbReference type="EMBL" id="OGM91280.1"/>
    </source>
</evidence>
<reference evidence="5 6" key="1">
    <citation type="journal article" date="2016" name="Nat. Commun.">
        <title>Thousands of microbial genomes shed light on interconnected biogeochemical processes in an aquifer system.</title>
        <authorList>
            <person name="Anantharaman K."/>
            <person name="Brown C.T."/>
            <person name="Hug L.A."/>
            <person name="Sharon I."/>
            <person name="Castelle C.J."/>
            <person name="Probst A.J."/>
            <person name="Thomas B.C."/>
            <person name="Singh A."/>
            <person name="Wilkins M.J."/>
            <person name="Karaoz U."/>
            <person name="Brodie E.L."/>
            <person name="Williams K.H."/>
            <person name="Hubbard S.S."/>
            <person name="Banfield J.F."/>
        </authorList>
    </citation>
    <scope>NUCLEOTIDE SEQUENCE [LARGE SCALE GENOMIC DNA]</scope>
</reference>
<evidence type="ECO:0000256" key="1">
    <source>
        <dbReference type="ARBA" id="ARBA00022980"/>
    </source>
</evidence>
<dbReference type="Pfam" id="PF00886">
    <property type="entry name" value="Ribosomal_S16"/>
    <property type="match status" value="1"/>
</dbReference>